<evidence type="ECO:0000256" key="2">
    <source>
        <dbReference type="ARBA" id="ARBA00001946"/>
    </source>
</evidence>
<dbReference type="FunFam" id="1.10.287.130:FF:000001">
    <property type="entry name" value="Two-component sensor histidine kinase"/>
    <property type="match status" value="1"/>
</dbReference>
<dbReference type="SUPFAM" id="SSF55874">
    <property type="entry name" value="ATPase domain of HSP90 chaperone/DNA topoisomerase II/histidine kinase"/>
    <property type="match status" value="1"/>
</dbReference>
<dbReference type="PANTHER" id="PTHR46663:SF3">
    <property type="entry name" value="SLL0267 PROTEIN"/>
    <property type="match status" value="1"/>
</dbReference>
<dbReference type="OrthoDB" id="9768069at2"/>
<dbReference type="CDD" id="cd00082">
    <property type="entry name" value="HisKA"/>
    <property type="match status" value="1"/>
</dbReference>
<comment type="caution">
    <text evidence="11">The sequence shown here is derived from an EMBL/GenBank/DDBJ whole genome shotgun (WGS) entry which is preliminary data.</text>
</comment>
<dbReference type="InterPro" id="IPR000160">
    <property type="entry name" value="GGDEF_dom"/>
</dbReference>
<evidence type="ECO:0000256" key="6">
    <source>
        <dbReference type="ARBA" id="ARBA00022777"/>
    </source>
</evidence>
<dbReference type="InterPro" id="IPR004358">
    <property type="entry name" value="Sig_transdc_His_kin-like_C"/>
</dbReference>
<keyword evidence="12" id="KW-1185">Reference proteome</keyword>
<dbReference type="InterPro" id="IPR036890">
    <property type="entry name" value="HATPase_C_sf"/>
</dbReference>
<evidence type="ECO:0000256" key="3">
    <source>
        <dbReference type="ARBA" id="ARBA00012438"/>
    </source>
</evidence>
<evidence type="ECO:0000256" key="5">
    <source>
        <dbReference type="ARBA" id="ARBA00022679"/>
    </source>
</evidence>
<dbReference type="Pfam" id="PF00990">
    <property type="entry name" value="GGDEF"/>
    <property type="match status" value="1"/>
</dbReference>
<dbReference type="Pfam" id="PF00512">
    <property type="entry name" value="HisKA"/>
    <property type="match status" value="1"/>
</dbReference>
<evidence type="ECO:0000256" key="7">
    <source>
        <dbReference type="ARBA" id="ARBA00023012"/>
    </source>
</evidence>
<dbReference type="SMART" id="SM00267">
    <property type="entry name" value="GGDEF"/>
    <property type="match status" value="1"/>
</dbReference>
<evidence type="ECO:0000259" key="10">
    <source>
        <dbReference type="PROSITE" id="PS50887"/>
    </source>
</evidence>
<dbReference type="InterPro" id="IPR036097">
    <property type="entry name" value="HisK_dim/P_sf"/>
</dbReference>
<keyword evidence="6" id="KW-0418">Kinase</keyword>
<dbReference type="EMBL" id="RIBS01000005">
    <property type="protein sequence ID" value="RNF83336.1"/>
    <property type="molecule type" value="Genomic_DNA"/>
</dbReference>
<evidence type="ECO:0000313" key="11">
    <source>
        <dbReference type="EMBL" id="RNF83336.1"/>
    </source>
</evidence>
<dbReference type="SUPFAM" id="SSF55073">
    <property type="entry name" value="Nucleotide cyclase"/>
    <property type="match status" value="1"/>
</dbReference>
<dbReference type="InterPro" id="IPR029787">
    <property type="entry name" value="Nucleotide_cyclase"/>
</dbReference>
<evidence type="ECO:0000256" key="4">
    <source>
        <dbReference type="ARBA" id="ARBA00022553"/>
    </source>
</evidence>
<evidence type="ECO:0000256" key="8">
    <source>
        <dbReference type="SAM" id="MobiDB-lite"/>
    </source>
</evidence>
<dbReference type="NCBIfam" id="TIGR00254">
    <property type="entry name" value="GGDEF"/>
    <property type="match status" value="1"/>
</dbReference>
<dbReference type="RefSeq" id="WP_123088467.1">
    <property type="nucleotide sequence ID" value="NZ_RIBS01000005.1"/>
</dbReference>
<feature type="region of interest" description="Disordered" evidence="8">
    <location>
        <begin position="1"/>
        <end position="23"/>
    </location>
</feature>
<dbReference type="PROSITE" id="PS50887">
    <property type="entry name" value="GGDEF"/>
    <property type="match status" value="1"/>
</dbReference>
<dbReference type="Gene3D" id="3.30.70.270">
    <property type="match status" value="1"/>
</dbReference>
<dbReference type="PROSITE" id="PS50109">
    <property type="entry name" value="HIS_KIN"/>
    <property type="match status" value="1"/>
</dbReference>
<dbReference type="InterPro" id="IPR052163">
    <property type="entry name" value="DGC-Regulatory_Protein"/>
</dbReference>
<dbReference type="InterPro" id="IPR005467">
    <property type="entry name" value="His_kinase_dom"/>
</dbReference>
<comment type="catalytic activity">
    <reaction evidence="1">
        <text>ATP + protein L-histidine = ADP + protein N-phospho-L-histidine.</text>
        <dbReference type="EC" id="2.7.13.3"/>
    </reaction>
</comment>
<protein>
    <recommendedName>
        <fullName evidence="3">histidine kinase</fullName>
        <ecNumber evidence="3">2.7.13.3</ecNumber>
    </recommendedName>
</protein>
<evidence type="ECO:0000256" key="1">
    <source>
        <dbReference type="ARBA" id="ARBA00000085"/>
    </source>
</evidence>
<sequence>MNRTSNGKESAATKAARELAQLRQQAEQARSALARLHQDVIDAENSLDSNQSTQLLEANEQLTLAALHAQGEAEAASRALDELSQSAQVDGLTGLPNRVLLLDRFAGAIAFAKRHGTRIALLFLDLNKFKQINDTLGHAVGDEVLKLAAKRFSALVREEDTVCRYGGDEFLILLTEVSHASDSTLVADKVIAALAVPSRVGDHVLRLTASIGISVYPDDGEDAQTLIDHADAAMYRAKRLGLGGFVFHGEEPPSARSVQLPALASLQRPFTHYESASAEHEQHHMQLREANGELVLAALSAQELLAAAELAQQKQKEFLAVVAHELRNPLTPIRIAAEMLGLVGADEMPRYQAIIEQEVEHMARLVSDLLDVSRANTGKLRLERQVVDLASIIDEAVGACRPAMDTRMQRFSVQVPPRALEVDGDPVRLAQILRNLLDNASKYTQKGGEIGLSVTVEGDAIAVTVSDSGIGITADALRKVFEPFVQEPHAIGFSGAGLGIGLTVVRELAESHGGAVVAHSAGTGLGSKFVVTLPLVAPKPPSRSRRRK</sequence>
<proteinExistence type="predicted"/>
<dbReference type="Proteomes" id="UP000267049">
    <property type="component" value="Unassembled WGS sequence"/>
</dbReference>
<dbReference type="EC" id="2.7.13.3" evidence="3"/>
<keyword evidence="5" id="KW-0808">Transferase</keyword>
<gene>
    <name evidence="11" type="ORF">EER27_12655</name>
</gene>
<dbReference type="SMART" id="SM00387">
    <property type="entry name" value="HATPase_c"/>
    <property type="match status" value="1"/>
</dbReference>
<keyword evidence="4" id="KW-0597">Phosphoprotein</keyword>
<keyword evidence="7" id="KW-0902">Two-component regulatory system</keyword>
<dbReference type="GO" id="GO:0000155">
    <property type="term" value="F:phosphorelay sensor kinase activity"/>
    <property type="evidence" value="ECO:0007669"/>
    <property type="project" value="InterPro"/>
</dbReference>
<dbReference type="AlphaFoldDB" id="A0A3M8SV38"/>
<evidence type="ECO:0000259" key="9">
    <source>
        <dbReference type="PROSITE" id="PS50109"/>
    </source>
</evidence>
<dbReference type="Gene3D" id="1.10.287.130">
    <property type="match status" value="1"/>
</dbReference>
<feature type="domain" description="Histidine kinase" evidence="9">
    <location>
        <begin position="321"/>
        <end position="537"/>
    </location>
</feature>
<name>A0A3M8SV38_9GAMM</name>
<feature type="domain" description="GGDEF" evidence="10">
    <location>
        <begin position="117"/>
        <end position="250"/>
    </location>
</feature>
<dbReference type="InterPro" id="IPR003661">
    <property type="entry name" value="HisK_dim/P_dom"/>
</dbReference>
<dbReference type="FunFam" id="3.30.70.270:FF:000001">
    <property type="entry name" value="Diguanylate cyclase domain protein"/>
    <property type="match status" value="1"/>
</dbReference>
<evidence type="ECO:0000313" key="12">
    <source>
        <dbReference type="Proteomes" id="UP000267049"/>
    </source>
</evidence>
<dbReference type="SUPFAM" id="SSF47384">
    <property type="entry name" value="Homodimeric domain of signal transducing histidine kinase"/>
    <property type="match status" value="1"/>
</dbReference>
<dbReference type="PRINTS" id="PR00344">
    <property type="entry name" value="BCTRLSENSOR"/>
</dbReference>
<accession>A0A3M8SV38</accession>
<dbReference type="InterPro" id="IPR003594">
    <property type="entry name" value="HATPase_dom"/>
</dbReference>
<dbReference type="Pfam" id="PF02518">
    <property type="entry name" value="HATPase_c"/>
    <property type="match status" value="1"/>
</dbReference>
<dbReference type="InterPro" id="IPR043128">
    <property type="entry name" value="Rev_trsase/Diguanyl_cyclase"/>
</dbReference>
<organism evidence="11 12">
    <name type="scientific">Montanilutibacter psychrotolerans</name>
    <dbReference type="NCBI Taxonomy" id="1327343"/>
    <lineage>
        <taxon>Bacteria</taxon>
        <taxon>Pseudomonadati</taxon>
        <taxon>Pseudomonadota</taxon>
        <taxon>Gammaproteobacteria</taxon>
        <taxon>Lysobacterales</taxon>
        <taxon>Lysobacteraceae</taxon>
        <taxon>Montanilutibacter</taxon>
    </lineage>
</organism>
<reference evidence="11 12" key="1">
    <citation type="submission" date="2018-11" db="EMBL/GenBank/DDBJ databases">
        <title>Lysobacter cryohumiis sp. nov., isolated from soil in the Tianshan Mountains, Xinjiang, China.</title>
        <authorList>
            <person name="Luo Y."/>
            <person name="Sheng H."/>
        </authorList>
    </citation>
    <scope>NUCLEOTIDE SEQUENCE [LARGE SCALE GENOMIC DNA]</scope>
    <source>
        <strain evidence="11 12">ZS60</strain>
    </source>
</reference>
<dbReference type="SMART" id="SM00388">
    <property type="entry name" value="HisKA"/>
    <property type="match status" value="1"/>
</dbReference>
<dbReference type="Gene3D" id="3.30.565.10">
    <property type="entry name" value="Histidine kinase-like ATPase, C-terminal domain"/>
    <property type="match status" value="1"/>
</dbReference>
<comment type="cofactor">
    <cofactor evidence="2">
        <name>Mg(2+)</name>
        <dbReference type="ChEBI" id="CHEBI:18420"/>
    </cofactor>
</comment>
<dbReference type="PANTHER" id="PTHR46663">
    <property type="entry name" value="DIGUANYLATE CYCLASE DGCT-RELATED"/>
    <property type="match status" value="1"/>
</dbReference>
<dbReference type="CDD" id="cd01949">
    <property type="entry name" value="GGDEF"/>
    <property type="match status" value="1"/>
</dbReference>